<protein>
    <submittedName>
        <fullName evidence="7">Uncharacterized protein LOC18586525</fullName>
    </submittedName>
</protein>
<accession>A0AB32X032</accession>
<dbReference type="InterPro" id="IPR004146">
    <property type="entry name" value="DC1"/>
</dbReference>
<keyword evidence="3" id="KW-0863">Zinc-finger</keyword>
<dbReference type="Proteomes" id="UP000694886">
    <property type="component" value="Chromosome 10"/>
</dbReference>
<sequence length="857" mass="99096">MDSFMHPRSECCALTYISHQPNLTLGDKIDEDDDDLYCDGCGLFISGLFYYSSQRDFYLHKACLEMPEEVCHWSHPQHFLVYVKVTTPFQCYFCLQSCTGFSYSCDLCEHEICPRCVSIPNPHQHPGHKDELTFSDISFEGKCAACGDCIDHEKAYRCTDCIHYGLDLKCLTLPLAARHRCDKHILKLVYYDENDDLERPHCDICGERRLPNHWFYRCSICNNSAHPKCALGKYPFIKDGSTLSHKNHPHPLITVKKVSNLKSDECFECGDSCQDLAFWCETCCSHAHLECLNTKTLKTERNPDELQKEINHPCHRMHPLSLKFHNKYNFCEICKNKERGYFYGCSPCNFGIHIDCAFPSLVIENKTHEHPFNLFWRQGSFICDACGTEGNYASYICSTCHLQVHKKCTSLPRIIKTAMHYDHPIFHNYFVRESDLDQKHECRVCYKEVKKEHGCYSCWRQDCKYIVHVNCAIVEDMHWIIDSENQDEPSDNSVTDSSITRVIEVNQSGEAEKIEHFSHGHDLMLGDKIKEEDDKCCDGCVLSISGLFYYCSQCDFFLHKSCAELPRKKHHWFHKHHTTLESIATFLLKIEATESPCIFECRFCLHVCSGFFYCCSDCDLKVCLRCASIPHAHQHSGHKDHIFLNSEYKGKCTACGCGIYHGNAYKCKECTDIYALDYACLTLPLAARHKCDKHILKLVYHDENDDPEQHYCDICEEKRDPNYWFYLCSICDNSAHPKCVLGKYPFIKIGSTYLNEDQEPRLTFTKKIGYCPKCFECGKPCLDLTLESANSVFGMPYFALALVRRLTELPLDREAESKQFYRGLETYRSVAFKSSNTFQNGICMQRAIFPVDTNRIE</sequence>
<dbReference type="InterPro" id="IPR001965">
    <property type="entry name" value="Znf_PHD"/>
</dbReference>
<keyword evidence="2" id="KW-0677">Repeat</keyword>
<reference evidence="7" key="2">
    <citation type="submission" date="2025-08" db="UniProtKB">
        <authorList>
            <consortium name="RefSeq"/>
        </authorList>
    </citation>
    <scope>IDENTIFICATION</scope>
</reference>
<evidence type="ECO:0000256" key="2">
    <source>
        <dbReference type="ARBA" id="ARBA00022737"/>
    </source>
</evidence>
<name>A0AB32X032_THECC</name>
<evidence type="ECO:0000256" key="4">
    <source>
        <dbReference type="ARBA" id="ARBA00022833"/>
    </source>
</evidence>
<evidence type="ECO:0000313" key="6">
    <source>
        <dbReference type="Proteomes" id="UP000694886"/>
    </source>
</evidence>
<feature type="domain" description="C2H2-type" evidence="5">
    <location>
        <begin position="614"/>
        <end position="635"/>
    </location>
</feature>
<dbReference type="PANTHER" id="PTHR32410">
    <property type="entry name" value="CYSTEINE/HISTIDINE-RICH C1 DOMAIN FAMILY PROTEIN"/>
    <property type="match status" value="1"/>
</dbReference>
<dbReference type="GeneID" id="18586525"/>
<proteinExistence type="predicted"/>
<keyword evidence="1" id="KW-0479">Metal-binding</keyword>
<organism evidence="6 7">
    <name type="scientific">Theobroma cacao</name>
    <name type="common">Cacao</name>
    <name type="synonym">Cocoa</name>
    <dbReference type="NCBI Taxonomy" id="3641"/>
    <lineage>
        <taxon>Eukaryota</taxon>
        <taxon>Viridiplantae</taxon>
        <taxon>Streptophyta</taxon>
        <taxon>Embryophyta</taxon>
        <taxon>Tracheophyta</taxon>
        <taxon>Spermatophyta</taxon>
        <taxon>Magnoliopsida</taxon>
        <taxon>eudicotyledons</taxon>
        <taxon>Gunneridae</taxon>
        <taxon>Pentapetalae</taxon>
        <taxon>rosids</taxon>
        <taxon>malvids</taxon>
        <taxon>Malvales</taxon>
        <taxon>Malvaceae</taxon>
        <taxon>Byttnerioideae</taxon>
        <taxon>Theobroma</taxon>
    </lineage>
</organism>
<dbReference type="InterPro" id="IPR053192">
    <property type="entry name" value="Vacuole_Formation_Reg"/>
</dbReference>
<dbReference type="KEGG" id="tcc:18586525"/>
<dbReference type="InterPro" id="IPR013087">
    <property type="entry name" value="Znf_C2H2_type"/>
</dbReference>
<gene>
    <name evidence="7" type="primary">LOC18586525</name>
</gene>
<dbReference type="AlphaFoldDB" id="A0AB32X032"/>
<evidence type="ECO:0000259" key="5">
    <source>
        <dbReference type="PROSITE" id="PS00028"/>
    </source>
</evidence>
<dbReference type="Gramene" id="Tc10v2_t007190.1">
    <property type="protein sequence ID" value="Tc10v2_p007190.1"/>
    <property type="gene ID" value="Tc10v2_g007190"/>
</dbReference>
<evidence type="ECO:0000256" key="1">
    <source>
        <dbReference type="ARBA" id="ARBA00022723"/>
    </source>
</evidence>
<dbReference type="RefSeq" id="XP_017984291.1">
    <property type="nucleotide sequence ID" value="XM_018128802.1"/>
</dbReference>
<dbReference type="SMART" id="SM00249">
    <property type="entry name" value="PHD"/>
    <property type="match status" value="4"/>
</dbReference>
<evidence type="ECO:0000256" key="3">
    <source>
        <dbReference type="ARBA" id="ARBA00022771"/>
    </source>
</evidence>
<dbReference type="PROSITE" id="PS00028">
    <property type="entry name" value="ZINC_FINGER_C2H2_1"/>
    <property type="match status" value="1"/>
</dbReference>
<dbReference type="PANTHER" id="PTHR32410:SF216">
    <property type="entry name" value="PHORBOL-ESTER_DAG-TYPE DOMAIN-CONTAINING PROTEIN"/>
    <property type="match status" value="1"/>
</dbReference>
<reference evidence="6" key="1">
    <citation type="journal article" date="1997" name="Nucleic Acids Res.">
        <title>tRNAscan-SE: a program for improved detection of transfer RNA genes in genomic sequence.</title>
        <authorList>
            <person name="Lowe T.M."/>
            <person name="Eddy S.R."/>
        </authorList>
    </citation>
    <scope>NUCLEOTIDE SEQUENCE [LARGE SCALE GENOMIC DNA]</scope>
    <source>
        <strain evidence="6">r\B97-61/B2</strain>
    </source>
</reference>
<dbReference type="Pfam" id="PF03107">
    <property type="entry name" value="C1_2"/>
    <property type="match status" value="5"/>
</dbReference>
<evidence type="ECO:0000313" key="7">
    <source>
        <dbReference type="RefSeq" id="XP_017984291.1"/>
    </source>
</evidence>
<keyword evidence="4" id="KW-0862">Zinc</keyword>
<dbReference type="SUPFAM" id="SSF57889">
    <property type="entry name" value="Cysteine-rich domain"/>
    <property type="match status" value="6"/>
</dbReference>
<dbReference type="GO" id="GO:0008270">
    <property type="term" value="F:zinc ion binding"/>
    <property type="evidence" value="ECO:0007669"/>
    <property type="project" value="UniProtKB-KW"/>
</dbReference>
<dbReference type="InterPro" id="IPR046349">
    <property type="entry name" value="C1-like_sf"/>
</dbReference>